<dbReference type="RefSeq" id="XP_005820623.1">
    <property type="nucleotide sequence ID" value="XM_005820566.1"/>
</dbReference>
<reference evidence="5" key="2">
    <citation type="submission" date="2012-11" db="EMBL/GenBank/DDBJ databases">
        <authorList>
            <person name="Kuo A."/>
            <person name="Curtis B.A."/>
            <person name="Tanifuji G."/>
            <person name="Burki F."/>
            <person name="Gruber A."/>
            <person name="Irimia M."/>
            <person name="Maruyama S."/>
            <person name="Arias M.C."/>
            <person name="Ball S.G."/>
            <person name="Gile G.H."/>
            <person name="Hirakawa Y."/>
            <person name="Hopkins J.F."/>
            <person name="Rensing S.A."/>
            <person name="Schmutz J."/>
            <person name="Symeonidi A."/>
            <person name="Elias M."/>
            <person name="Eveleigh R.J."/>
            <person name="Herman E.K."/>
            <person name="Klute M.J."/>
            <person name="Nakayama T."/>
            <person name="Obornik M."/>
            <person name="Reyes-Prieto A."/>
            <person name="Armbrust E.V."/>
            <person name="Aves S.J."/>
            <person name="Beiko R.G."/>
            <person name="Coutinho P."/>
            <person name="Dacks J.B."/>
            <person name="Durnford D.G."/>
            <person name="Fast N.M."/>
            <person name="Green B.R."/>
            <person name="Grisdale C."/>
            <person name="Hempe F."/>
            <person name="Henrissat B."/>
            <person name="Hoppner M.P."/>
            <person name="Ishida K.-I."/>
            <person name="Kim E."/>
            <person name="Koreny L."/>
            <person name="Kroth P.G."/>
            <person name="Liu Y."/>
            <person name="Malik S.-B."/>
            <person name="Maier U.G."/>
            <person name="McRose D."/>
            <person name="Mock T."/>
            <person name="Neilson J.A."/>
            <person name="Onodera N.T."/>
            <person name="Poole A.M."/>
            <person name="Pritham E.J."/>
            <person name="Richards T.A."/>
            <person name="Rocap G."/>
            <person name="Roy S.W."/>
            <person name="Sarai C."/>
            <person name="Schaack S."/>
            <person name="Shirato S."/>
            <person name="Slamovits C.H."/>
            <person name="Spencer D.F."/>
            <person name="Suzuki S."/>
            <person name="Worden A.Z."/>
            <person name="Zauner S."/>
            <person name="Barry K."/>
            <person name="Bell C."/>
            <person name="Bharti A.K."/>
            <person name="Crow J.A."/>
            <person name="Grimwood J."/>
            <person name="Kramer R."/>
            <person name="Lindquist E."/>
            <person name="Lucas S."/>
            <person name="Salamov A."/>
            <person name="McFadden G.I."/>
            <person name="Lane C.E."/>
            <person name="Keeling P.J."/>
            <person name="Gray M.W."/>
            <person name="Grigoriev I.V."/>
            <person name="Archibald J.M."/>
        </authorList>
    </citation>
    <scope>NUCLEOTIDE SEQUENCE</scope>
    <source>
        <strain evidence="5">CCMP2712</strain>
    </source>
</reference>
<feature type="coiled-coil region" evidence="1">
    <location>
        <begin position="637"/>
        <end position="706"/>
    </location>
</feature>
<feature type="compositionally biased region" description="Basic and acidic residues" evidence="2">
    <location>
        <begin position="415"/>
        <end position="442"/>
    </location>
</feature>
<evidence type="ECO:0000256" key="2">
    <source>
        <dbReference type="SAM" id="MobiDB-lite"/>
    </source>
</evidence>
<keyword evidence="5" id="KW-1185">Reference proteome</keyword>
<feature type="region of interest" description="Disordered" evidence="2">
    <location>
        <begin position="1023"/>
        <end position="1042"/>
    </location>
</feature>
<accession>L1IBN0</accession>
<dbReference type="EnsemblProtists" id="EKX33643">
    <property type="protein sequence ID" value="EKX33643"/>
    <property type="gene ID" value="GUITHDRAFT_147769"/>
</dbReference>
<reference evidence="3 5" key="1">
    <citation type="journal article" date="2012" name="Nature">
        <title>Algal genomes reveal evolutionary mosaicism and the fate of nucleomorphs.</title>
        <authorList>
            <consortium name="DOE Joint Genome Institute"/>
            <person name="Curtis B.A."/>
            <person name="Tanifuji G."/>
            <person name="Burki F."/>
            <person name="Gruber A."/>
            <person name="Irimia M."/>
            <person name="Maruyama S."/>
            <person name="Arias M.C."/>
            <person name="Ball S.G."/>
            <person name="Gile G.H."/>
            <person name="Hirakawa Y."/>
            <person name="Hopkins J.F."/>
            <person name="Kuo A."/>
            <person name="Rensing S.A."/>
            <person name="Schmutz J."/>
            <person name="Symeonidi A."/>
            <person name="Elias M."/>
            <person name="Eveleigh R.J."/>
            <person name="Herman E.K."/>
            <person name="Klute M.J."/>
            <person name="Nakayama T."/>
            <person name="Obornik M."/>
            <person name="Reyes-Prieto A."/>
            <person name="Armbrust E.V."/>
            <person name="Aves S.J."/>
            <person name="Beiko R.G."/>
            <person name="Coutinho P."/>
            <person name="Dacks J.B."/>
            <person name="Durnford D.G."/>
            <person name="Fast N.M."/>
            <person name="Green B.R."/>
            <person name="Grisdale C.J."/>
            <person name="Hempel F."/>
            <person name="Henrissat B."/>
            <person name="Hoppner M.P."/>
            <person name="Ishida K."/>
            <person name="Kim E."/>
            <person name="Koreny L."/>
            <person name="Kroth P.G."/>
            <person name="Liu Y."/>
            <person name="Malik S.B."/>
            <person name="Maier U.G."/>
            <person name="McRose D."/>
            <person name="Mock T."/>
            <person name="Neilson J.A."/>
            <person name="Onodera N.T."/>
            <person name="Poole A.M."/>
            <person name="Pritham E.J."/>
            <person name="Richards T.A."/>
            <person name="Rocap G."/>
            <person name="Roy S.W."/>
            <person name="Sarai C."/>
            <person name="Schaack S."/>
            <person name="Shirato S."/>
            <person name="Slamovits C.H."/>
            <person name="Spencer D.F."/>
            <person name="Suzuki S."/>
            <person name="Worden A.Z."/>
            <person name="Zauner S."/>
            <person name="Barry K."/>
            <person name="Bell C."/>
            <person name="Bharti A.K."/>
            <person name="Crow J.A."/>
            <person name="Grimwood J."/>
            <person name="Kramer R."/>
            <person name="Lindquist E."/>
            <person name="Lucas S."/>
            <person name="Salamov A."/>
            <person name="McFadden G.I."/>
            <person name="Lane C.E."/>
            <person name="Keeling P.J."/>
            <person name="Gray M.W."/>
            <person name="Grigoriev I.V."/>
            <person name="Archibald J.M."/>
        </authorList>
    </citation>
    <scope>NUCLEOTIDE SEQUENCE</scope>
    <source>
        <strain evidence="3 5">CCMP2712</strain>
    </source>
</reference>
<dbReference type="Proteomes" id="UP000011087">
    <property type="component" value="Unassembled WGS sequence"/>
</dbReference>
<gene>
    <name evidence="3" type="ORF">GUITHDRAFT_147769</name>
</gene>
<dbReference type="KEGG" id="gtt:GUITHDRAFT_147769"/>
<keyword evidence="1" id="KW-0175">Coiled coil</keyword>
<name>L1IBN0_GUITC</name>
<evidence type="ECO:0000313" key="3">
    <source>
        <dbReference type="EMBL" id="EKX33643.1"/>
    </source>
</evidence>
<dbReference type="PaxDb" id="55529-EKX33643"/>
<feature type="region of interest" description="Disordered" evidence="2">
    <location>
        <begin position="896"/>
        <end position="921"/>
    </location>
</feature>
<proteinExistence type="predicted"/>
<feature type="coiled-coil region" evidence="1">
    <location>
        <begin position="563"/>
        <end position="590"/>
    </location>
</feature>
<organism evidence="3">
    <name type="scientific">Guillardia theta (strain CCMP2712)</name>
    <name type="common">Cryptophyte</name>
    <dbReference type="NCBI Taxonomy" id="905079"/>
    <lineage>
        <taxon>Eukaryota</taxon>
        <taxon>Cryptophyceae</taxon>
        <taxon>Pyrenomonadales</taxon>
        <taxon>Geminigeraceae</taxon>
        <taxon>Guillardia</taxon>
    </lineage>
</organism>
<feature type="region of interest" description="Disordered" evidence="2">
    <location>
        <begin position="1566"/>
        <end position="1586"/>
    </location>
</feature>
<dbReference type="EMBL" id="JH993134">
    <property type="protein sequence ID" value="EKX33643.1"/>
    <property type="molecule type" value="Genomic_DNA"/>
</dbReference>
<sequence>MERWAVLNAEVERALDPRAEGGKIPEGVDVGEMMEEWLTRTDPTEKSTAQVILSRMHVQGCVLARTAHLVLEVDERRMQDVVPGCKELEISEEPVDSMGWRELSGALDNVQLNWTRVSCLPGARDLCWKLLARFGFFAAYGFYESDVIGVDVVHDREVLQHEGKEGHRLSDLAKVQALDAFFCLFRYLWLLARETPVPASVPESDGLNLQRFHFEAATDTYHGATMHDDVHCGAILQYMHRFSGLYHSVSQAVYFHKPTYQRRRAPMALADYEEEGRTALDWIPVLQQLYPELPLYHEAVDFRRILQEKWCWLHAPGRVWLIQGNGDSGGYKRFWWCGCQGMSGRAKEVCVPLISAEFDGAGDLQEEVRSIRESVNELKKVGVMVLGDSSDDEVVEKYKKKTVPVPSPQIDPDEDERRMEVDALREKKRKDREAERLREDNPPDLKAFMAKYEEERKKQKRKDKLLKEQLDDISGKLKNFVSYDYVAQNKDDMHELVTKQIKQYVDDLHKSIDDKYTSLRPYTESKTDTKSQINIDDAALEEKILKLLEDVIEKRIETQVMAIQQNKSKMELTEKRMKGIEDAMEAIKQNQMRYDGEDKSYKLRMDRFEHQIKDVRDNLLDKLNSIFGAEHNVEDLLDRYKEIRDDITRRIEEIESKNQMVLQDVDTVRQATKQCADHIDVFTNTYEEIRESVNGMESRVTDVQRRVLESGQLVSNFQREVRTEMTGMKQGLDQHRSSLELELGKIRENITSFDNVILKHNSSMEGLERELKGLGDKVKELQSQHMKVERGSMDAARILSEIVGLQNKLEVYIDEKVQDVEARHAVDRSKLDGLQAEYVELYKNIQDVSRECKKDYRSTIQQNDNNNSALRTELDNKYTKLAFQVKELADQLKRNISQNAGKGSSTGATPGVRSTDTSSIQRDMRGLQARVDAFDGELKTIQGTHRKDLERVKQDLMTEMDLRGKEQSGELQAFCHDIIEDAFEKVYNPRLDNAVRRVDLKVDELKSNLLGVVANVEELHDEVRQRGRAPTPPRAGDDSGEIEEDIQYDGNNASKHIQDEMERLQKKIGEHTKKIREITYNAQKSELEWDEKFVSLQRDTIGLSTTMKNMDLEMDRWGDFRRKQTDLNQEVNSWKVTMDESMQFFKNELVRIEKGVNDVWDSMPDSYEPHDKGQSFDVSGIRQEFEDLKNIVEKSENRTHWYQQKIQDVMVFVDKFAELEKYVKVYLERTRQSMDVFKGDTATSIEQLQKEIEAVKEQRIPSPISRDSNKSGQRSDVTGAWDDLEKGKMEELVIRVENIEQRTRDITADVSNVQSSLAECLDLIGEFTTEVESLKHGAKMFDERQHGLAKYQSDQDTKLQTSIETMKNESDSLKIRVDGLEQEIDSVKQQHTAITNNQPDLDALLQEARTEAERVCHKKTVGMEARMDSLQKDVVAVSELAESHHDFVERALRQTKELEASLDDVKEVDARQDEAIKALEERQGELDLKVDAISKRPPPAPVVTDDSALNSFKDKITKEVDNLGTRINNVQHIAKSALDMVQDKNTKLETLEEEVIDLAGKVTALQARPSTVSPPRSDSSEKGHAVAEEYNEALAPRLRALQADLEKASKIFWQYEHGFIR</sequence>
<reference evidence="4" key="3">
    <citation type="submission" date="2015-06" db="UniProtKB">
        <authorList>
            <consortium name="EnsemblProtists"/>
        </authorList>
    </citation>
    <scope>IDENTIFICATION</scope>
</reference>
<feature type="compositionally biased region" description="Polar residues" evidence="2">
    <location>
        <begin position="1568"/>
        <end position="1577"/>
    </location>
</feature>
<dbReference type="OMA" id="ESMESYM"/>
<dbReference type="GeneID" id="17290392"/>
<evidence type="ECO:0000313" key="5">
    <source>
        <dbReference type="Proteomes" id="UP000011087"/>
    </source>
</evidence>
<dbReference type="HOGENOM" id="CLU_243551_0_0_1"/>
<dbReference type="PANTHER" id="PTHR43977">
    <property type="entry name" value="STRUCTURAL MAINTENANCE OF CHROMOSOMES PROTEIN 3"/>
    <property type="match status" value="1"/>
</dbReference>
<evidence type="ECO:0000313" key="4">
    <source>
        <dbReference type="EnsemblProtists" id="EKX33643"/>
    </source>
</evidence>
<evidence type="ECO:0000256" key="1">
    <source>
        <dbReference type="SAM" id="Coils"/>
    </source>
</evidence>
<feature type="region of interest" description="Disordered" evidence="2">
    <location>
        <begin position="1258"/>
        <end position="1280"/>
    </location>
</feature>
<feature type="coiled-coil region" evidence="1">
    <location>
        <begin position="1363"/>
        <end position="1397"/>
    </location>
</feature>
<protein>
    <submittedName>
        <fullName evidence="3 4">Uncharacterized protein</fullName>
    </submittedName>
</protein>
<feature type="coiled-coil region" evidence="1">
    <location>
        <begin position="1054"/>
        <end position="1081"/>
    </location>
</feature>
<feature type="region of interest" description="Disordered" evidence="2">
    <location>
        <begin position="402"/>
        <end position="442"/>
    </location>
</feature>